<evidence type="ECO:0000256" key="2">
    <source>
        <dbReference type="ARBA" id="ARBA00022475"/>
    </source>
</evidence>
<dbReference type="InterPro" id="IPR017452">
    <property type="entry name" value="GPCR_Rhodpsn_7TM"/>
</dbReference>
<evidence type="ECO:0000256" key="7">
    <source>
        <dbReference type="ARBA" id="ARBA00023170"/>
    </source>
</evidence>
<keyword evidence="4 10" id="KW-1133">Transmembrane helix</keyword>
<protein>
    <recommendedName>
        <fullName evidence="11">G-protein coupled receptors family 1 profile domain-containing protein</fullName>
    </recommendedName>
</protein>
<evidence type="ECO:0000256" key="4">
    <source>
        <dbReference type="ARBA" id="ARBA00022989"/>
    </source>
</evidence>
<feature type="transmembrane region" description="Helical" evidence="10">
    <location>
        <begin position="122"/>
        <end position="144"/>
    </location>
</feature>
<keyword evidence="2" id="KW-1003">Cell membrane</keyword>
<dbReference type="AlphaFoldDB" id="A0AAU9XSN9"/>
<comment type="subcellular location">
    <subcellularLocation>
        <location evidence="1">Cell membrane</location>
        <topology evidence="1">Multi-pass membrane protein</topology>
    </subcellularLocation>
</comment>
<feature type="domain" description="G-protein coupled receptors family 1 profile" evidence="11">
    <location>
        <begin position="22"/>
        <end position="275"/>
    </location>
</feature>
<dbReference type="GO" id="GO:0004930">
    <property type="term" value="F:G protein-coupled receptor activity"/>
    <property type="evidence" value="ECO:0007669"/>
    <property type="project" value="UniProtKB-KW"/>
</dbReference>
<comment type="caution">
    <text evidence="12">The sequence shown here is derived from an EMBL/GenBank/DDBJ whole genome shotgun (WGS) entry which is preliminary data.</text>
</comment>
<keyword evidence="5 9" id="KW-0297">G-protein coupled receptor</keyword>
<dbReference type="PANTHER" id="PTHR22752">
    <property type="entry name" value="G PROTEIN-COUPLED RECEPTOR"/>
    <property type="match status" value="1"/>
</dbReference>
<comment type="similarity">
    <text evidence="9">Belongs to the G-protein coupled receptor 1 family.</text>
</comment>
<dbReference type="PROSITE" id="PS00237">
    <property type="entry name" value="G_PROTEIN_RECEP_F1_1"/>
    <property type="match status" value="1"/>
</dbReference>
<feature type="transmembrane region" description="Helical" evidence="10">
    <location>
        <begin position="258"/>
        <end position="278"/>
    </location>
</feature>
<dbReference type="Gene3D" id="1.20.1070.10">
    <property type="entry name" value="Rhodopsin 7-helix transmembrane proteins"/>
    <property type="match status" value="1"/>
</dbReference>
<name>A0AAU9XSN9_9CNID</name>
<evidence type="ECO:0000256" key="9">
    <source>
        <dbReference type="RuleBase" id="RU000688"/>
    </source>
</evidence>
<evidence type="ECO:0000256" key="1">
    <source>
        <dbReference type="ARBA" id="ARBA00004651"/>
    </source>
</evidence>
<proteinExistence type="inferred from homology"/>
<reference evidence="12 13" key="1">
    <citation type="submission" date="2022-05" db="EMBL/GenBank/DDBJ databases">
        <authorList>
            <consortium name="Genoscope - CEA"/>
            <person name="William W."/>
        </authorList>
    </citation>
    <scope>NUCLEOTIDE SEQUENCE [LARGE SCALE GENOMIC DNA]</scope>
</reference>
<feature type="transmembrane region" description="Helical" evidence="10">
    <location>
        <begin position="6"/>
        <end position="30"/>
    </location>
</feature>
<dbReference type="Pfam" id="PF00001">
    <property type="entry name" value="7tm_1"/>
    <property type="match status" value="1"/>
</dbReference>
<feature type="transmembrane region" description="Helical" evidence="10">
    <location>
        <begin position="164"/>
        <end position="189"/>
    </location>
</feature>
<organism evidence="12 13">
    <name type="scientific">Pocillopora meandrina</name>
    <dbReference type="NCBI Taxonomy" id="46732"/>
    <lineage>
        <taxon>Eukaryota</taxon>
        <taxon>Metazoa</taxon>
        <taxon>Cnidaria</taxon>
        <taxon>Anthozoa</taxon>
        <taxon>Hexacorallia</taxon>
        <taxon>Scleractinia</taxon>
        <taxon>Astrocoeniina</taxon>
        <taxon>Pocilloporidae</taxon>
        <taxon>Pocillopora</taxon>
    </lineage>
</organism>
<dbReference type="GO" id="GO:0005886">
    <property type="term" value="C:plasma membrane"/>
    <property type="evidence" value="ECO:0007669"/>
    <property type="project" value="UniProtKB-SubCell"/>
</dbReference>
<evidence type="ECO:0000259" key="11">
    <source>
        <dbReference type="PROSITE" id="PS50262"/>
    </source>
</evidence>
<feature type="transmembrane region" description="Helical" evidence="10">
    <location>
        <begin position="218"/>
        <end position="238"/>
    </location>
</feature>
<dbReference type="PRINTS" id="PR00237">
    <property type="entry name" value="GPCRRHODOPSN"/>
</dbReference>
<keyword evidence="7 9" id="KW-0675">Receptor</keyword>
<evidence type="ECO:0000313" key="13">
    <source>
        <dbReference type="Proteomes" id="UP001159428"/>
    </source>
</evidence>
<evidence type="ECO:0000256" key="5">
    <source>
        <dbReference type="ARBA" id="ARBA00023040"/>
    </source>
</evidence>
<dbReference type="InterPro" id="IPR000276">
    <property type="entry name" value="GPCR_Rhodpsn"/>
</dbReference>
<keyword evidence="8 9" id="KW-0807">Transducer</keyword>
<dbReference type="SUPFAM" id="SSF81321">
    <property type="entry name" value="Family A G protein-coupled receptor-like"/>
    <property type="match status" value="1"/>
</dbReference>
<keyword evidence="6 10" id="KW-0472">Membrane</keyword>
<evidence type="ECO:0000256" key="3">
    <source>
        <dbReference type="ARBA" id="ARBA00022692"/>
    </source>
</evidence>
<feature type="transmembrane region" description="Helical" evidence="10">
    <location>
        <begin position="42"/>
        <end position="63"/>
    </location>
</feature>
<feature type="transmembrane region" description="Helical" evidence="10">
    <location>
        <begin position="83"/>
        <end position="101"/>
    </location>
</feature>
<evidence type="ECO:0000313" key="12">
    <source>
        <dbReference type="EMBL" id="CAH3156697.1"/>
    </source>
</evidence>
<dbReference type="PROSITE" id="PS50262">
    <property type="entry name" value="G_PROTEIN_RECEP_F1_2"/>
    <property type="match status" value="1"/>
</dbReference>
<dbReference type="EMBL" id="CALNXJ010000062">
    <property type="protein sequence ID" value="CAH3156697.1"/>
    <property type="molecule type" value="Genomic_DNA"/>
</dbReference>
<evidence type="ECO:0000256" key="8">
    <source>
        <dbReference type="ARBA" id="ARBA00023224"/>
    </source>
</evidence>
<gene>
    <name evidence="12" type="ORF">PMEA_00029669</name>
</gene>
<keyword evidence="3 9" id="KW-0812">Transmembrane</keyword>
<dbReference type="Proteomes" id="UP001159428">
    <property type="component" value="Unassembled WGS sequence"/>
</dbReference>
<accession>A0AAU9XSN9</accession>
<evidence type="ECO:0000256" key="6">
    <source>
        <dbReference type="ARBA" id="ARBA00023136"/>
    </source>
</evidence>
<evidence type="ECO:0000256" key="10">
    <source>
        <dbReference type="SAM" id="Phobius"/>
    </source>
</evidence>
<keyword evidence="13" id="KW-1185">Reference proteome</keyword>
<dbReference type="CDD" id="cd00637">
    <property type="entry name" value="7tm_classA_rhodopsin-like"/>
    <property type="match status" value="1"/>
</dbReference>
<feature type="non-terminal residue" evidence="12">
    <location>
        <position position="1"/>
    </location>
</feature>
<sequence>LSQIHISVFIFLAFVGLLIVLANSTVIVLYERKTFLKTKTNLCLVCLAVSDMLTGSVAVPMVISCNMMVESVTKMKICTAMDLSSRFISISTVLHLLLVTIERYCMITHAIHYPYIITKFRLVTVLVFLWFFSLGASLIQISWIPLDFSPSNDFVKKLDTKYSLSVFFGIVVPSLLIMGVALTCIFLVLRRQLISIKAVNSYKTRAYRRKAIPLEGKAVIIFGIMILTFIICWFPYFLHGLMQDLKLDVLPLPHWVQVLLMFFRFGSSVVNPIIYTFFKEDFKRALKRSTGFASSRRRSNLTTFDFTPV</sequence>